<evidence type="ECO:0000313" key="8">
    <source>
        <dbReference type="Proteomes" id="UP000318186"/>
    </source>
</evidence>
<dbReference type="PROSITE" id="PS51387">
    <property type="entry name" value="FAD_PCMH"/>
    <property type="match status" value="1"/>
</dbReference>
<dbReference type="GO" id="GO:0016491">
    <property type="term" value="F:oxidoreductase activity"/>
    <property type="evidence" value="ECO:0007669"/>
    <property type="project" value="UniProtKB-KW"/>
</dbReference>
<dbReference type="InterPro" id="IPR016166">
    <property type="entry name" value="FAD-bd_PCMH"/>
</dbReference>
<evidence type="ECO:0000256" key="2">
    <source>
        <dbReference type="ARBA" id="ARBA00005466"/>
    </source>
</evidence>
<dbReference type="Pfam" id="PF01565">
    <property type="entry name" value="FAD_binding_4"/>
    <property type="match status" value="1"/>
</dbReference>
<evidence type="ECO:0000313" key="7">
    <source>
        <dbReference type="EMBL" id="TWG07206.1"/>
    </source>
</evidence>
<evidence type="ECO:0000256" key="3">
    <source>
        <dbReference type="ARBA" id="ARBA00022630"/>
    </source>
</evidence>
<keyword evidence="5" id="KW-0560">Oxidoreductase</keyword>
<dbReference type="OrthoDB" id="9775082at2"/>
<sequence length="468" mass="50807">MDTLTSGESEKLAHELRGDLITAADPRYDEARKVWNGDIDRHPLLIARCVDVADVTAAVTFASRRGLPIAVRGGGHSVAGQGVCDGGLVIDLSRMRAVQIDPEHRLAHVQGGALWQDVDRNSQAHGLATTGGIVSETGVGGLALGGGIGHLMRRCGLTVDNLVEADLVTADGTRLRVDADKDPELLWGLRGGGGNFGTVVRFGFRLHEIGPTVLAGMIIYPLDVAPAFLAHYRDLVADAPDELGTILNLRLCPPVEAVPEQLHGSPIVAVNVCWSGDHEDGLAFLRPLREFGRPLLDTVGPMPYVELQQMVDRTSPPGKEYYWRSVDFGELSDQVITTVVEHASRITSPLAAVPIYHLGGAIGRVPATDTAFGSRHAGHNINMFGAWEPGRGDRERHVSWVRDFSEAMAPHSVGQYVNFLNDEGSDGVRAAYGERWRRLVALKRRVDPQNLFRYNFNIDPGRLDEGDT</sequence>
<dbReference type="Proteomes" id="UP000318186">
    <property type="component" value="Unassembled WGS sequence"/>
</dbReference>
<dbReference type="RefSeq" id="WP_145766839.1">
    <property type="nucleotide sequence ID" value="NZ_VIWW01000001.1"/>
</dbReference>
<dbReference type="InterPro" id="IPR006093">
    <property type="entry name" value="Oxy_OxRdtase_FAD_BS"/>
</dbReference>
<dbReference type="AlphaFoldDB" id="A0A561V6H4"/>
<proteinExistence type="inferred from homology"/>
<dbReference type="InterPro" id="IPR050416">
    <property type="entry name" value="FAD-linked_Oxidoreductase"/>
</dbReference>
<evidence type="ECO:0000259" key="6">
    <source>
        <dbReference type="PROSITE" id="PS51387"/>
    </source>
</evidence>
<keyword evidence="4" id="KW-0274">FAD</keyword>
<dbReference type="InterPro" id="IPR016169">
    <property type="entry name" value="FAD-bd_PCMH_sub2"/>
</dbReference>
<dbReference type="PANTHER" id="PTHR42973">
    <property type="entry name" value="BINDING OXIDOREDUCTASE, PUTATIVE (AFU_ORTHOLOGUE AFUA_1G17690)-RELATED"/>
    <property type="match status" value="1"/>
</dbReference>
<dbReference type="PANTHER" id="PTHR42973:SF39">
    <property type="entry name" value="FAD-BINDING PCMH-TYPE DOMAIN-CONTAINING PROTEIN"/>
    <property type="match status" value="1"/>
</dbReference>
<accession>A0A561V6H4</accession>
<evidence type="ECO:0000256" key="1">
    <source>
        <dbReference type="ARBA" id="ARBA00001974"/>
    </source>
</evidence>
<dbReference type="Pfam" id="PF08031">
    <property type="entry name" value="BBE"/>
    <property type="match status" value="1"/>
</dbReference>
<evidence type="ECO:0000256" key="4">
    <source>
        <dbReference type="ARBA" id="ARBA00022827"/>
    </source>
</evidence>
<dbReference type="PROSITE" id="PS00862">
    <property type="entry name" value="OX2_COVAL_FAD"/>
    <property type="match status" value="1"/>
</dbReference>
<gene>
    <name evidence="7" type="ORF">FHX80_115711</name>
</gene>
<comment type="cofactor">
    <cofactor evidence="1">
        <name>FAD</name>
        <dbReference type="ChEBI" id="CHEBI:57692"/>
    </cofactor>
</comment>
<dbReference type="Gene3D" id="3.30.465.10">
    <property type="match status" value="1"/>
</dbReference>
<dbReference type="EMBL" id="VIWW01000001">
    <property type="protein sequence ID" value="TWG07206.1"/>
    <property type="molecule type" value="Genomic_DNA"/>
</dbReference>
<reference evidence="7 8" key="1">
    <citation type="submission" date="2019-06" db="EMBL/GenBank/DDBJ databases">
        <title>Sequencing the genomes of 1000 actinobacteria strains.</title>
        <authorList>
            <person name="Klenk H.-P."/>
        </authorList>
    </citation>
    <scope>NUCLEOTIDE SEQUENCE [LARGE SCALE GENOMIC DNA]</scope>
    <source>
        <strain evidence="7 8">DSM 42059</strain>
    </source>
</reference>
<dbReference type="SUPFAM" id="SSF56176">
    <property type="entry name" value="FAD-binding/transporter-associated domain-like"/>
    <property type="match status" value="1"/>
</dbReference>
<dbReference type="Gene3D" id="3.30.43.10">
    <property type="entry name" value="Uridine Diphospho-n-acetylenolpyruvylglucosamine Reductase, domain 2"/>
    <property type="match status" value="1"/>
</dbReference>
<protein>
    <submittedName>
        <fullName evidence="7">FAD/FMN-containing dehydrogenase</fullName>
    </submittedName>
</protein>
<evidence type="ECO:0000256" key="5">
    <source>
        <dbReference type="ARBA" id="ARBA00023002"/>
    </source>
</evidence>
<comment type="similarity">
    <text evidence="2">Belongs to the oxygen-dependent FAD-linked oxidoreductase family.</text>
</comment>
<dbReference type="InterPro" id="IPR016167">
    <property type="entry name" value="FAD-bd_PCMH_sub1"/>
</dbReference>
<comment type="caution">
    <text evidence="7">The sequence shown here is derived from an EMBL/GenBank/DDBJ whole genome shotgun (WGS) entry which is preliminary data.</text>
</comment>
<dbReference type="Gene3D" id="3.40.462.20">
    <property type="match status" value="1"/>
</dbReference>
<keyword evidence="3" id="KW-0285">Flavoprotein</keyword>
<dbReference type="GO" id="GO:0071949">
    <property type="term" value="F:FAD binding"/>
    <property type="evidence" value="ECO:0007669"/>
    <property type="project" value="InterPro"/>
</dbReference>
<organism evidence="7 8">
    <name type="scientific">Streptomyces brevispora</name>
    <dbReference type="NCBI Taxonomy" id="887462"/>
    <lineage>
        <taxon>Bacteria</taxon>
        <taxon>Bacillati</taxon>
        <taxon>Actinomycetota</taxon>
        <taxon>Actinomycetes</taxon>
        <taxon>Kitasatosporales</taxon>
        <taxon>Streptomycetaceae</taxon>
        <taxon>Streptomyces</taxon>
    </lineage>
</organism>
<dbReference type="InterPro" id="IPR036318">
    <property type="entry name" value="FAD-bd_PCMH-like_sf"/>
</dbReference>
<dbReference type="InterPro" id="IPR006094">
    <property type="entry name" value="Oxid_FAD_bind_N"/>
</dbReference>
<name>A0A561V6H4_9ACTN</name>
<feature type="domain" description="FAD-binding PCMH-type" evidence="6">
    <location>
        <begin position="39"/>
        <end position="209"/>
    </location>
</feature>
<dbReference type="InterPro" id="IPR012951">
    <property type="entry name" value="BBE"/>
</dbReference>